<feature type="compositionally biased region" description="Polar residues" evidence="1">
    <location>
        <begin position="82"/>
        <end position="104"/>
    </location>
</feature>
<sequence length="398" mass="43784">MLGLVAYEGSSDEEDNSDTEETPPTPNKPNESKGSPNPSSNTKSKSYISDKEDSVCLPSSSSTDKPSEEPHISDDEDPIGNSLESLQVSSSTKVFHNLPAPTSHSIINSVPIAKPKAKGSGVKISIPSLDEFDEEEEVEEDKPRKIKLAASVKGSGLFSLLPKPRHEFLATPRQLPPRIVAPTGSKAPTSLVPRQLQGKHSVSKSNKPLSIEDDCHSDDDEGEAGDFFTIPDKKPEPDETTVCDKTMEEYLKPIVPKKTTNSEPQQLHIPSEVSELDEAGTSGLVMGPALPSESSEIELNNDVLRKLGARKRKGEDLIVREVNASSLMPDSREWLAQLSEETTYRPSHKKHDGPTSQQKRKHQITYLAFQAKANELDLKNQWANNRQTKRQTQSKYGF</sequence>
<organism evidence="2">
    <name type="scientific">Cacopsylla melanoneura</name>
    <dbReference type="NCBI Taxonomy" id="428564"/>
    <lineage>
        <taxon>Eukaryota</taxon>
        <taxon>Metazoa</taxon>
        <taxon>Ecdysozoa</taxon>
        <taxon>Arthropoda</taxon>
        <taxon>Hexapoda</taxon>
        <taxon>Insecta</taxon>
        <taxon>Pterygota</taxon>
        <taxon>Neoptera</taxon>
        <taxon>Paraneoptera</taxon>
        <taxon>Hemiptera</taxon>
        <taxon>Sternorrhyncha</taxon>
        <taxon>Psylloidea</taxon>
        <taxon>Psyllidae</taxon>
        <taxon>Psyllinae</taxon>
        <taxon>Cacopsylla</taxon>
    </lineage>
</organism>
<dbReference type="AlphaFoldDB" id="A0A8D8RHB7"/>
<dbReference type="Pfam" id="PF10253">
    <property type="entry name" value="PRCC"/>
    <property type="match status" value="1"/>
</dbReference>
<accession>A0A8D8RHB7</accession>
<feature type="compositionally biased region" description="Polar residues" evidence="1">
    <location>
        <begin position="381"/>
        <end position="398"/>
    </location>
</feature>
<feature type="compositionally biased region" description="Acidic residues" evidence="1">
    <location>
        <begin position="211"/>
        <end position="224"/>
    </location>
</feature>
<dbReference type="InterPro" id="IPR018800">
    <property type="entry name" value="PRCC"/>
</dbReference>
<evidence type="ECO:0000256" key="1">
    <source>
        <dbReference type="SAM" id="MobiDB-lite"/>
    </source>
</evidence>
<dbReference type="GO" id="GO:0005634">
    <property type="term" value="C:nucleus"/>
    <property type="evidence" value="ECO:0007669"/>
    <property type="project" value="TreeGrafter"/>
</dbReference>
<feature type="region of interest" description="Disordered" evidence="1">
    <location>
        <begin position="1"/>
        <end position="104"/>
    </location>
</feature>
<feature type="compositionally biased region" description="Acidic residues" evidence="1">
    <location>
        <begin position="10"/>
        <end position="21"/>
    </location>
</feature>
<feature type="region of interest" description="Disordered" evidence="1">
    <location>
        <begin position="338"/>
        <end position="363"/>
    </location>
</feature>
<name>A0A8D8RHB7_9HEMI</name>
<feature type="region of interest" description="Disordered" evidence="1">
    <location>
        <begin position="378"/>
        <end position="398"/>
    </location>
</feature>
<evidence type="ECO:0000313" key="2">
    <source>
        <dbReference type="EMBL" id="CAG6651368.1"/>
    </source>
</evidence>
<reference evidence="2" key="1">
    <citation type="submission" date="2021-05" db="EMBL/GenBank/DDBJ databases">
        <authorList>
            <person name="Alioto T."/>
            <person name="Alioto T."/>
            <person name="Gomez Garrido J."/>
        </authorList>
    </citation>
    <scope>NUCLEOTIDE SEQUENCE</scope>
</reference>
<dbReference type="EMBL" id="HBUF01167307">
    <property type="protein sequence ID" value="CAG6651368.1"/>
    <property type="molecule type" value="Transcribed_RNA"/>
</dbReference>
<proteinExistence type="predicted"/>
<dbReference type="PANTHER" id="PTHR13621">
    <property type="entry name" value="PROLINE-RICH PROTEIN PRCC"/>
    <property type="match status" value="1"/>
</dbReference>
<feature type="compositionally biased region" description="Low complexity" evidence="1">
    <location>
        <begin position="28"/>
        <end position="46"/>
    </location>
</feature>
<feature type="region of interest" description="Disordered" evidence="1">
    <location>
        <begin position="170"/>
        <end position="240"/>
    </location>
</feature>
<dbReference type="PANTHER" id="PTHR13621:SF2">
    <property type="entry name" value="PROLINE-RICH PROTEIN PRCC"/>
    <property type="match status" value="1"/>
</dbReference>
<protein>
    <submittedName>
        <fullName evidence="2">Proline-rich protein PRCC</fullName>
    </submittedName>
</protein>
<feature type="compositionally biased region" description="Polar residues" evidence="1">
    <location>
        <begin position="198"/>
        <end position="208"/>
    </location>
</feature>